<reference evidence="3 4" key="5">
    <citation type="journal article" date="2010" name="Appl. Environ. Microbiol.">
        <title>phrR-like gene praR of Azorhizobium caulinodans ORS571 is essential for symbiosis with Sesbania rostrata and is involved in expression of reb genes.</title>
        <authorList>
            <person name="Akiba N."/>
            <person name="Aono T."/>
            <person name="Toyazaki H."/>
            <person name="Sato S."/>
            <person name="Oyaizu H."/>
        </authorList>
    </citation>
    <scope>NUCLEOTIDE SEQUENCE [LARGE SCALE GENOMIC DNA]</scope>
    <source>
        <strain evidence="4">ATCC 43989 / DSM 5975 / JCM 20966 / LMG 6465 / NBRC 14845 / NCIMB 13405 / ORS 571</strain>
    </source>
</reference>
<dbReference type="PANTHER" id="PTHR46797:SF20">
    <property type="entry name" value="BLR4304 PROTEIN"/>
    <property type="match status" value="1"/>
</dbReference>
<dbReference type="InterPro" id="IPR014710">
    <property type="entry name" value="RmlC-like_jellyroll"/>
</dbReference>
<reference evidence="3 4" key="1">
    <citation type="journal article" date="2007" name="Appl. Environ. Microbiol.">
        <title>Rhizobial factors required for stem nodule maturation and maintenance in Sesbania rostrata-Azorhizobium caulinodans ORS571 symbiosis.</title>
        <authorList>
            <person name="Suzuki S."/>
            <person name="Aono T."/>
            <person name="Lee KB."/>
            <person name="Suzuki T."/>
            <person name="Liu CT."/>
            <person name="Miwa H."/>
            <person name="Wakao S."/>
            <person name="Iki T."/>
            <person name="Oyaizu H."/>
        </authorList>
    </citation>
    <scope>NUCLEOTIDE SEQUENCE [LARGE SCALE GENOMIC DNA]</scope>
    <source>
        <strain evidence="4">ATCC 43989 / DSM 5975 / JCM 20966 / LMG 6465 / NBRC 14845 / NCIMB 13405 / ORS 571</strain>
    </source>
</reference>
<name>A8I3G0_AZOC5</name>
<dbReference type="eggNOG" id="COG1917">
    <property type="taxonomic scope" value="Bacteria"/>
</dbReference>
<keyword evidence="1" id="KW-0238">DNA-binding</keyword>
<evidence type="ECO:0000313" key="4">
    <source>
        <dbReference type="Proteomes" id="UP000000270"/>
    </source>
</evidence>
<dbReference type="Pfam" id="PF01381">
    <property type="entry name" value="HTH_3"/>
    <property type="match status" value="1"/>
</dbReference>
<dbReference type="PANTHER" id="PTHR46797">
    <property type="entry name" value="HTH-TYPE TRANSCRIPTIONAL REGULATOR"/>
    <property type="match status" value="1"/>
</dbReference>
<dbReference type="GO" id="GO:0005829">
    <property type="term" value="C:cytosol"/>
    <property type="evidence" value="ECO:0007669"/>
    <property type="project" value="TreeGrafter"/>
</dbReference>
<keyword evidence="4" id="KW-1185">Reference proteome</keyword>
<dbReference type="eggNOG" id="COG1396">
    <property type="taxonomic scope" value="Bacteria"/>
</dbReference>
<reference evidence="3 4" key="6">
    <citation type="journal article" date="2011" name="Appl. Environ. Microbiol.">
        <title>Involvement of the azorhizobial chromosome partition gene (parA) in the onset of bacteroid differentiation during Sesbania rostrata stem nodule development.</title>
        <authorList>
            <person name="Liu CT."/>
            <person name="Lee KB."/>
            <person name="Wang YS."/>
            <person name="Peng MH."/>
            <person name="Lee KT."/>
            <person name="Suzuki S."/>
            <person name="Suzuki T."/>
            <person name="Oyaizu H."/>
        </authorList>
    </citation>
    <scope>NUCLEOTIDE SEQUENCE [LARGE SCALE GENOMIC DNA]</scope>
    <source>
        <strain evidence="4">ATCC 43989 / DSM 5975 / JCM 20966 / LMG 6465 / NBRC 14845 / NCIMB 13405 / ORS 571</strain>
    </source>
</reference>
<dbReference type="SMART" id="SM00530">
    <property type="entry name" value="HTH_XRE"/>
    <property type="match status" value="1"/>
</dbReference>
<dbReference type="SUPFAM" id="SSF51182">
    <property type="entry name" value="RmlC-like cupins"/>
    <property type="match status" value="1"/>
</dbReference>
<organism evidence="3 4">
    <name type="scientific">Azorhizobium caulinodans (strain ATCC 43989 / DSM 5975 / JCM 20966 / LMG 6465 / NBRC 14845 / NCIMB 13405 / ORS 571)</name>
    <dbReference type="NCBI Taxonomy" id="438753"/>
    <lineage>
        <taxon>Bacteria</taxon>
        <taxon>Pseudomonadati</taxon>
        <taxon>Pseudomonadota</taxon>
        <taxon>Alphaproteobacteria</taxon>
        <taxon>Hyphomicrobiales</taxon>
        <taxon>Xanthobacteraceae</taxon>
        <taxon>Azorhizobium</taxon>
    </lineage>
</organism>
<feature type="domain" description="HTH cro/C1-type" evidence="2">
    <location>
        <begin position="19"/>
        <end position="73"/>
    </location>
</feature>
<reference evidence="4" key="2">
    <citation type="submission" date="2007-04" db="EMBL/GenBank/DDBJ databases">
        <title>Complete genome sequence of the nitrogen-fixing bacterium Azorhizobium caulinodans ORS571.</title>
        <authorList>
            <person name="Lee K.B."/>
            <person name="Backer P.D."/>
            <person name="Aono T."/>
            <person name="Liu C.T."/>
            <person name="Suzuki S."/>
            <person name="Suzuki T."/>
            <person name="Kaneko T."/>
            <person name="Yamada M."/>
            <person name="Tabata S."/>
            <person name="Kupfer D.M."/>
            <person name="Najar F.Z."/>
            <person name="Wiley G.B."/>
            <person name="Roe B."/>
            <person name="Binnewies T."/>
            <person name="Ussery D."/>
            <person name="Vereecke D."/>
            <person name="Gevers D."/>
            <person name="Holsters M."/>
            <person name="Oyaizu H."/>
        </authorList>
    </citation>
    <scope>NUCLEOTIDE SEQUENCE [LARGE SCALE GENOMIC DNA]</scope>
    <source>
        <strain evidence="4">ATCC 43989 / DSM 5975 / JCM 20966 / LMG 6465 / NBRC 14845 / NCIMB 13405 / ORS 571</strain>
    </source>
</reference>
<dbReference type="HOGENOM" id="CLU_085376_3_0_5"/>
<dbReference type="Pfam" id="PF07883">
    <property type="entry name" value="Cupin_2"/>
    <property type="match status" value="1"/>
</dbReference>
<dbReference type="InterPro" id="IPR001387">
    <property type="entry name" value="Cro/C1-type_HTH"/>
</dbReference>
<dbReference type="InterPro" id="IPR050807">
    <property type="entry name" value="TransReg_Diox_bact_type"/>
</dbReference>
<dbReference type="Proteomes" id="UP000000270">
    <property type="component" value="Chromosome"/>
</dbReference>
<protein>
    <submittedName>
        <fullName evidence="3">Helix-turn-helix XRE-family-like protein</fullName>
    </submittedName>
</protein>
<evidence type="ECO:0000256" key="1">
    <source>
        <dbReference type="ARBA" id="ARBA00023125"/>
    </source>
</evidence>
<dbReference type="EMBL" id="AP009384">
    <property type="protein sequence ID" value="BAF88017.1"/>
    <property type="molecule type" value="Genomic_DNA"/>
</dbReference>
<evidence type="ECO:0000313" key="3">
    <source>
        <dbReference type="EMBL" id="BAF88017.1"/>
    </source>
</evidence>
<reference evidence="3 4" key="3">
    <citation type="journal article" date="2008" name="BMC Genomics">
        <title>The genome of the versatile nitrogen fixer Azorhizobium caulinodans ORS571.</title>
        <authorList>
            <person name="Lee KB."/>
            <person name="Backer P.D."/>
            <person name="Aono T."/>
            <person name="Liu CT."/>
            <person name="Suzuki S."/>
            <person name="Suzuki T."/>
            <person name="Kaneko T."/>
            <person name="Yamada M."/>
            <person name="Tabata S."/>
            <person name="Kupfer D.M."/>
            <person name="Najar F.Z."/>
            <person name="Wiley G.B."/>
            <person name="Roe B."/>
            <person name="Binnewies T.T."/>
            <person name="Ussery D.W."/>
            <person name="D'Haeze W."/>
            <person name="Herder J.D."/>
            <person name="Gevers D."/>
            <person name="Vereecke D."/>
            <person name="Holsters M."/>
            <person name="Oyaizu H."/>
        </authorList>
    </citation>
    <scope>NUCLEOTIDE SEQUENCE [LARGE SCALE GENOMIC DNA]</scope>
    <source>
        <strain evidence="4">ATCC 43989 / DSM 5975 / JCM 20966 / LMG 6465 / NBRC 14845 / NCIMB 13405 / ORS 571</strain>
    </source>
</reference>
<dbReference type="PROSITE" id="PS50943">
    <property type="entry name" value="HTH_CROC1"/>
    <property type="match status" value="1"/>
</dbReference>
<dbReference type="KEGG" id="azc:AZC_2019"/>
<dbReference type="GO" id="GO:0003677">
    <property type="term" value="F:DNA binding"/>
    <property type="evidence" value="ECO:0007669"/>
    <property type="project" value="UniProtKB-KW"/>
</dbReference>
<dbReference type="GO" id="GO:0003700">
    <property type="term" value="F:DNA-binding transcription factor activity"/>
    <property type="evidence" value="ECO:0007669"/>
    <property type="project" value="TreeGrafter"/>
</dbReference>
<dbReference type="RefSeq" id="WP_012170546.1">
    <property type="nucleotide sequence ID" value="NC_009937.1"/>
</dbReference>
<dbReference type="InterPro" id="IPR011051">
    <property type="entry name" value="RmlC_Cupin_sf"/>
</dbReference>
<accession>A8I3G0</accession>
<dbReference type="AlphaFoldDB" id="A8I3G0"/>
<dbReference type="InterPro" id="IPR013096">
    <property type="entry name" value="Cupin_2"/>
</dbReference>
<evidence type="ECO:0000259" key="2">
    <source>
        <dbReference type="PROSITE" id="PS50943"/>
    </source>
</evidence>
<sequence length="217" mass="23892">MTGRQNGADTVSTQLGECLKAARQARKLTLKQVAERTGLSLSTLSKVENHQMSLTYDKLLQLTNGLGIAIAELFHSAADRAPTAPQMVTARRSISRAKDGDVIDTRTYSYAYKCTDLMSKAMVPITGELRARTLAEFGPLIRHPGEEYVYVTAGRVEVHTEYYAPEILETGDSLYIDSSMGHAYLNAGEDPARIVCVCTAESPDLYQQLRQMALREA</sequence>
<dbReference type="CDD" id="cd00093">
    <property type="entry name" value="HTH_XRE"/>
    <property type="match status" value="1"/>
</dbReference>
<dbReference type="STRING" id="438753.AZC_2019"/>
<reference evidence="3 4" key="4">
    <citation type="journal article" date="2009" name="Appl. Environ. Microbiol.">
        <title>Comparative genome-wide transcriptional profiling of Azorhizobium caulinodans ORS571 grown under free-living and symbiotic conditions.</title>
        <authorList>
            <person name="Tsukada S."/>
            <person name="Aono T."/>
            <person name="Akiba N."/>
            <person name="Lee KB."/>
            <person name="Liu CT."/>
            <person name="Toyazaki H."/>
            <person name="Oyaizu H."/>
        </authorList>
    </citation>
    <scope>NUCLEOTIDE SEQUENCE [LARGE SCALE GENOMIC DNA]</scope>
    <source>
        <strain evidence="4">ATCC 43989 / DSM 5975 / JCM 20966 / LMG 6465 / NBRC 14845 / NCIMB 13405 / ORS 571</strain>
    </source>
</reference>
<dbReference type="CDD" id="cd02209">
    <property type="entry name" value="cupin_XRE_C"/>
    <property type="match status" value="1"/>
</dbReference>
<dbReference type="Gene3D" id="1.10.260.40">
    <property type="entry name" value="lambda repressor-like DNA-binding domains"/>
    <property type="match status" value="1"/>
</dbReference>
<proteinExistence type="predicted"/>
<dbReference type="SUPFAM" id="SSF47413">
    <property type="entry name" value="lambda repressor-like DNA-binding domains"/>
    <property type="match status" value="1"/>
</dbReference>
<dbReference type="Gene3D" id="2.60.120.10">
    <property type="entry name" value="Jelly Rolls"/>
    <property type="match status" value="1"/>
</dbReference>
<dbReference type="InterPro" id="IPR010982">
    <property type="entry name" value="Lambda_DNA-bd_dom_sf"/>
</dbReference>
<gene>
    <name evidence="3" type="ordered locus">AZC_2019</name>
</gene>